<dbReference type="GO" id="GO:0005737">
    <property type="term" value="C:cytoplasm"/>
    <property type="evidence" value="ECO:0007669"/>
    <property type="project" value="UniProtKB-SubCell"/>
</dbReference>
<dbReference type="Gene3D" id="3.30.750.200">
    <property type="match status" value="1"/>
</dbReference>
<evidence type="ECO:0000313" key="4">
    <source>
        <dbReference type="EMBL" id="TDS13835.1"/>
    </source>
</evidence>
<dbReference type="InterPro" id="IPR006638">
    <property type="entry name" value="Elp3/MiaA/NifB-like_rSAM"/>
</dbReference>
<sequence>MELDRRQQYLTDRKVHSIYFGGGTPSILQASDIARLIDKVGVHFEIHPDVEITLEANPDDLDKKKVEDLRHSGINRFSIGIQSFFEEDLRWMNRAHNASEADSAIKRVQDAGFENITADLIYGYPLLTDAKWKANIEQLLAFDIPHISSYAMTVEHKTALAHFIQQQKTPAMDEAQAANQMEYLMDVLTAHDFEHYEISNFAKRERYAKHNTNYWRGVHYLGIGPSAHSFNGESRSWNIANNLQYIQHMFDGSSALETEELTLRDRINEYLMTSLRTMWGVDIDRIIKLFGAEPTTAIKKAAQPFIEKQQLVFVEGRYLRLTTSGKLLADHIASELFLLDVYDDH</sequence>
<dbReference type="GO" id="GO:0046872">
    <property type="term" value="F:metal ion binding"/>
    <property type="evidence" value="ECO:0007669"/>
    <property type="project" value="UniProtKB-UniRule"/>
</dbReference>
<comment type="similarity">
    <text evidence="1">Belongs to the anaerobic coproporphyrinogen-III oxidase family. HemW subfamily.</text>
</comment>
<dbReference type="Pfam" id="PF04055">
    <property type="entry name" value="Radical_SAM"/>
    <property type="match status" value="1"/>
</dbReference>
<evidence type="ECO:0000313" key="5">
    <source>
        <dbReference type="Proteomes" id="UP000294752"/>
    </source>
</evidence>
<dbReference type="InterPro" id="IPR007197">
    <property type="entry name" value="rSAM"/>
</dbReference>
<keyword evidence="2" id="KW-0411">Iron-sulfur</keyword>
<dbReference type="EMBL" id="SNZV01000004">
    <property type="protein sequence ID" value="TDS13835.1"/>
    <property type="molecule type" value="Genomic_DNA"/>
</dbReference>
<name>A0A4R7D2K7_9SPHI</name>
<dbReference type="NCBIfam" id="TIGR00539">
    <property type="entry name" value="hemN_rel"/>
    <property type="match status" value="1"/>
</dbReference>
<proteinExistence type="inferred from homology"/>
<organism evidence="4 5">
    <name type="scientific">Sphingobacterium paludis</name>
    <dbReference type="NCBI Taxonomy" id="1476465"/>
    <lineage>
        <taxon>Bacteria</taxon>
        <taxon>Pseudomonadati</taxon>
        <taxon>Bacteroidota</taxon>
        <taxon>Sphingobacteriia</taxon>
        <taxon>Sphingobacteriales</taxon>
        <taxon>Sphingobacteriaceae</taxon>
        <taxon>Sphingobacterium</taxon>
    </lineage>
</organism>
<keyword evidence="5" id="KW-1185">Reference proteome</keyword>
<evidence type="ECO:0000256" key="2">
    <source>
        <dbReference type="RuleBase" id="RU364116"/>
    </source>
</evidence>
<keyword evidence="2" id="KW-0004">4Fe-4S</keyword>
<dbReference type="SUPFAM" id="SSF102114">
    <property type="entry name" value="Radical SAM enzymes"/>
    <property type="match status" value="1"/>
</dbReference>
<reference evidence="4 5" key="1">
    <citation type="submission" date="2019-03" db="EMBL/GenBank/DDBJ databases">
        <title>Genomic Encyclopedia of Type Strains, Phase III (KMG-III): the genomes of soil and plant-associated and newly described type strains.</title>
        <authorList>
            <person name="Whitman W."/>
        </authorList>
    </citation>
    <scope>NUCLEOTIDE SEQUENCE [LARGE SCALE GENOMIC DNA]</scope>
    <source>
        <strain evidence="4 5">CGMCC 1.12801</strain>
    </source>
</reference>
<dbReference type="GO" id="GO:0004109">
    <property type="term" value="F:coproporphyrinogen oxidase activity"/>
    <property type="evidence" value="ECO:0007669"/>
    <property type="project" value="InterPro"/>
</dbReference>
<accession>A0A4R7D2K7</accession>
<dbReference type="GO" id="GO:0006779">
    <property type="term" value="P:porphyrin-containing compound biosynthetic process"/>
    <property type="evidence" value="ECO:0007669"/>
    <property type="project" value="InterPro"/>
</dbReference>
<gene>
    <name evidence="4" type="ORF">B0I21_104161</name>
</gene>
<keyword evidence="2" id="KW-0408">Iron</keyword>
<feature type="domain" description="Radical SAM core" evidence="3">
    <location>
        <begin position="1"/>
        <end position="194"/>
    </location>
</feature>
<dbReference type="InterPro" id="IPR034505">
    <property type="entry name" value="Coproporphyrinogen-III_oxidase"/>
</dbReference>
<comment type="subcellular location">
    <subcellularLocation>
        <location evidence="2">Cytoplasm</location>
    </subcellularLocation>
</comment>
<dbReference type="PANTHER" id="PTHR13932">
    <property type="entry name" value="COPROPORPHYRINIGEN III OXIDASE"/>
    <property type="match status" value="1"/>
</dbReference>
<dbReference type="Pfam" id="PF06969">
    <property type="entry name" value="HemN_C"/>
    <property type="match status" value="1"/>
</dbReference>
<comment type="function">
    <text evidence="2">Probably acts as a heme chaperone, transferring heme to an unknown acceptor. Binds one molecule of heme per monomer, possibly covalently. Binds 1 [4Fe-4S] cluster. The cluster is coordinated with 3 cysteines and an exchangeable S-adenosyl-L-methionine.</text>
</comment>
<dbReference type="Proteomes" id="UP000294752">
    <property type="component" value="Unassembled WGS sequence"/>
</dbReference>
<dbReference type="AlphaFoldDB" id="A0A4R7D2K7"/>
<keyword evidence="2" id="KW-0479">Metal-binding</keyword>
<dbReference type="InterPro" id="IPR004559">
    <property type="entry name" value="HemW-like"/>
</dbReference>
<dbReference type="PROSITE" id="PS51918">
    <property type="entry name" value="RADICAL_SAM"/>
    <property type="match status" value="1"/>
</dbReference>
<keyword evidence="2" id="KW-0963">Cytoplasm</keyword>
<keyword evidence="2" id="KW-0143">Chaperone</keyword>
<dbReference type="SMART" id="SM00729">
    <property type="entry name" value="Elp3"/>
    <property type="match status" value="1"/>
</dbReference>
<comment type="caution">
    <text evidence="4">The sequence shown here is derived from an EMBL/GenBank/DDBJ whole genome shotgun (WGS) entry which is preliminary data.</text>
</comment>
<evidence type="ECO:0000259" key="3">
    <source>
        <dbReference type="PROSITE" id="PS51918"/>
    </source>
</evidence>
<evidence type="ECO:0000256" key="1">
    <source>
        <dbReference type="ARBA" id="ARBA00006100"/>
    </source>
</evidence>
<keyword evidence="2" id="KW-0349">Heme</keyword>
<dbReference type="PANTHER" id="PTHR13932:SF5">
    <property type="entry name" value="RADICAL S-ADENOSYL METHIONINE DOMAIN-CONTAINING PROTEIN 1, MITOCHONDRIAL"/>
    <property type="match status" value="1"/>
</dbReference>
<dbReference type="InterPro" id="IPR010723">
    <property type="entry name" value="HemN_C"/>
</dbReference>
<dbReference type="GO" id="GO:0051539">
    <property type="term" value="F:4 iron, 4 sulfur cluster binding"/>
    <property type="evidence" value="ECO:0007669"/>
    <property type="project" value="UniProtKB-UniRule"/>
</dbReference>
<dbReference type="InterPro" id="IPR058240">
    <property type="entry name" value="rSAM_sf"/>
</dbReference>
<keyword evidence="2" id="KW-0949">S-adenosyl-L-methionine</keyword>
<protein>
    <recommendedName>
        <fullName evidence="2">Heme chaperone HemW</fullName>
    </recommendedName>
</protein>